<evidence type="ECO:0000313" key="4">
    <source>
        <dbReference type="EMBL" id="PKA45858.1"/>
    </source>
</evidence>
<name>A0A2H9ZRE9_9ASPA</name>
<dbReference type="PANTHER" id="PTHR46410">
    <property type="entry name" value="AT-RICH INTERACTIVE DOMAIN-CONTAINING PROTEIN 2"/>
    <property type="match status" value="1"/>
</dbReference>
<dbReference type="GO" id="GO:0003677">
    <property type="term" value="F:DNA binding"/>
    <property type="evidence" value="ECO:0007669"/>
    <property type="project" value="InterPro"/>
</dbReference>
<dbReference type="Gene3D" id="1.10.150.60">
    <property type="entry name" value="ARID DNA-binding domain"/>
    <property type="match status" value="1"/>
</dbReference>
<dbReference type="SMART" id="SM00501">
    <property type="entry name" value="BRIGHT"/>
    <property type="match status" value="1"/>
</dbReference>
<feature type="compositionally biased region" description="Polar residues" evidence="2">
    <location>
        <begin position="205"/>
        <end position="224"/>
    </location>
</feature>
<evidence type="ECO:0000256" key="2">
    <source>
        <dbReference type="SAM" id="MobiDB-lite"/>
    </source>
</evidence>
<evidence type="ECO:0000256" key="1">
    <source>
        <dbReference type="ARBA" id="ARBA00023242"/>
    </source>
</evidence>
<dbReference type="OrthoDB" id="1938591at2759"/>
<dbReference type="PROSITE" id="PS51011">
    <property type="entry name" value="ARID"/>
    <property type="match status" value="1"/>
</dbReference>
<protein>
    <submittedName>
        <fullName evidence="4">AT-rich interactive domain-containing protein 2</fullName>
    </submittedName>
</protein>
<dbReference type="EMBL" id="KZ454678">
    <property type="protein sequence ID" value="PKA45858.1"/>
    <property type="molecule type" value="Genomic_DNA"/>
</dbReference>
<dbReference type="PANTHER" id="PTHR46410:SF1">
    <property type="entry name" value="AT-RICH INTERACTIVE DOMAIN-CONTAINING PROTEIN 1"/>
    <property type="match status" value="1"/>
</dbReference>
<evidence type="ECO:0000259" key="3">
    <source>
        <dbReference type="PROSITE" id="PS51011"/>
    </source>
</evidence>
<keyword evidence="5" id="KW-1185">Reference proteome</keyword>
<dbReference type="SUPFAM" id="SSF46774">
    <property type="entry name" value="ARID-like"/>
    <property type="match status" value="1"/>
</dbReference>
<proteinExistence type="predicted"/>
<dbReference type="InterPro" id="IPR000949">
    <property type="entry name" value="ELM2_dom"/>
</dbReference>
<dbReference type="InterPro" id="IPR036431">
    <property type="entry name" value="ARID_dom_sf"/>
</dbReference>
<gene>
    <name evidence="4" type="primary">ARID2</name>
    <name evidence="4" type="ORF">AXF42_Ash016884</name>
</gene>
<feature type="region of interest" description="Disordered" evidence="2">
    <location>
        <begin position="201"/>
        <end position="226"/>
    </location>
</feature>
<dbReference type="Proteomes" id="UP000236161">
    <property type="component" value="Unassembled WGS sequence"/>
</dbReference>
<dbReference type="SMART" id="SM01014">
    <property type="entry name" value="ARID"/>
    <property type="match status" value="1"/>
</dbReference>
<dbReference type="InterPro" id="IPR001606">
    <property type="entry name" value="ARID_dom"/>
</dbReference>
<dbReference type="CDD" id="cd16100">
    <property type="entry name" value="ARID"/>
    <property type="match status" value="1"/>
</dbReference>
<evidence type="ECO:0000313" key="5">
    <source>
        <dbReference type="Proteomes" id="UP000236161"/>
    </source>
</evidence>
<reference evidence="4 5" key="1">
    <citation type="journal article" date="2017" name="Nature">
        <title>The Apostasia genome and the evolution of orchids.</title>
        <authorList>
            <person name="Zhang G.Q."/>
            <person name="Liu K.W."/>
            <person name="Li Z."/>
            <person name="Lohaus R."/>
            <person name="Hsiao Y.Y."/>
            <person name="Niu S.C."/>
            <person name="Wang J.Y."/>
            <person name="Lin Y.C."/>
            <person name="Xu Q."/>
            <person name="Chen L.J."/>
            <person name="Yoshida K."/>
            <person name="Fujiwara S."/>
            <person name="Wang Z.W."/>
            <person name="Zhang Y.Q."/>
            <person name="Mitsuda N."/>
            <person name="Wang M."/>
            <person name="Liu G.H."/>
            <person name="Pecoraro L."/>
            <person name="Huang H.X."/>
            <person name="Xiao X.J."/>
            <person name="Lin M."/>
            <person name="Wu X.Y."/>
            <person name="Wu W.L."/>
            <person name="Chen Y.Y."/>
            <person name="Chang S.B."/>
            <person name="Sakamoto S."/>
            <person name="Ohme-Takagi M."/>
            <person name="Yagi M."/>
            <person name="Zeng S.J."/>
            <person name="Shen C.Y."/>
            <person name="Yeh C.M."/>
            <person name="Luo Y.B."/>
            <person name="Tsai W.C."/>
            <person name="Van de Peer Y."/>
            <person name="Liu Z.J."/>
        </authorList>
    </citation>
    <scope>NUCLEOTIDE SEQUENCE [LARGE SCALE GENOMIC DNA]</scope>
    <source>
        <strain evidence="5">cv. Shenzhen</strain>
        <tissue evidence="4">Stem</tissue>
    </source>
</reference>
<keyword evidence="1" id="KW-0539">Nucleus</keyword>
<sequence length="572" mass="64269">MAGCSSPEDDSSSSEILDVVRRLQSIDFCRNVDLTADGCRFEQILSVFLKEIDCKRGIRPFPALLGDGRPVDLWKLYCLVMEMGGYASVTAGGSWAVVAERIVLDPALGPPVKLIYARYLDALERCLHRVTPTLTNGISRGYPQYGEKLGGLSNSERCSKKQEKEEDAAFKMSPCSKKDRFLTPEREKNARRVILGNAECDKSNRSAASSASVMKSPPNAASSSLKRKREPLVGLLNWIRTVAKNPGYSSIGNVTSPNSTKAVDSTVSEQYYQSLEARKTLFLKKIPRDASAVQKGQTTHSSINNKYILSASPSIKSLRYSQRTHSSDMASCSTSCHINPTKQKLRSRSLFLPDYLADYEPVRIPIGSSFQAKVPAWTSKHSPTSYESNNLKWLGKRIWPPEDHKKQLIAEQNIFGKGRGGSCKCRNPGSIDCVRFHIAEKRLQLKCELGPVFYSWGFHCMGEEVALLWKEEEERRFKSTIHQNLAIGKDFWNPLRLCFPSKGNRSLVSYFFNVFLLTCRSYQNRSAPDNIDSDDENTNCDFLRCHAGYDAIRFHDPRSICMQNLQCIDVDD</sequence>
<feature type="domain" description="ARID" evidence="3">
    <location>
        <begin position="35"/>
        <end position="128"/>
    </location>
</feature>
<dbReference type="SMART" id="SM01189">
    <property type="entry name" value="ELM2"/>
    <property type="match status" value="1"/>
</dbReference>
<dbReference type="Pfam" id="PF01388">
    <property type="entry name" value="ARID"/>
    <property type="match status" value="1"/>
</dbReference>
<dbReference type="STRING" id="1088818.A0A2H9ZRE9"/>
<organism evidence="4 5">
    <name type="scientific">Apostasia shenzhenica</name>
    <dbReference type="NCBI Taxonomy" id="1088818"/>
    <lineage>
        <taxon>Eukaryota</taxon>
        <taxon>Viridiplantae</taxon>
        <taxon>Streptophyta</taxon>
        <taxon>Embryophyta</taxon>
        <taxon>Tracheophyta</taxon>
        <taxon>Spermatophyta</taxon>
        <taxon>Magnoliopsida</taxon>
        <taxon>Liliopsida</taxon>
        <taxon>Asparagales</taxon>
        <taxon>Orchidaceae</taxon>
        <taxon>Apostasioideae</taxon>
        <taxon>Apostasia</taxon>
    </lineage>
</organism>
<dbReference type="AlphaFoldDB" id="A0A2H9ZRE9"/>
<accession>A0A2H9ZRE9</accession>